<gene>
    <name evidence="2" type="ORF">S03H2_34161</name>
</gene>
<evidence type="ECO:0000313" key="2">
    <source>
        <dbReference type="EMBL" id="GAH53573.1"/>
    </source>
</evidence>
<comment type="caution">
    <text evidence="2">The sequence shown here is derived from an EMBL/GenBank/DDBJ whole genome shotgun (WGS) entry which is preliminary data.</text>
</comment>
<keyword evidence="1" id="KW-0812">Transmembrane</keyword>
<evidence type="ECO:0008006" key="3">
    <source>
        <dbReference type="Google" id="ProtNLM"/>
    </source>
</evidence>
<accession>X1I7N6</accession>
<dbReference type="AlphaFoldDB" id="X1I7N6"/>
<dbReference type="Gene3D" id="2.60.40.1120">
    <property type="entry name" value="Carboxypeptidase-like, regulatory domain"/>
    <property type="match status" value="1"/>
</dbReference>
<name>X1I7N6_9ZZZZ</name>
<dbReference type="EMBL" id="BARU01020829">
    <property type="protein sequence ID" value="GAH53573.1"/>
    <property type="molecule type" value="Genomic_DNA"/>
</dbReference>
<feature type="transmembrane region" description="Helical" evidence="1">
    <location>
        <begin position="138"/>
        <end position="157"/>
    </location>
</feature>
<organism evidence="2">
    <name type="scientific">marine sediment metagenome</name>
    <dbReference type="NCBI Taxonomy" id="412755"/>
    <lineage>
        <taxon>unclassified sequences</taxon>
        <taxon>metagenomes</taxon>
        <taxon>ecological metagenomes</taxon>
    </lineage>
</organism>
<proteinExistence type="predicted"/>
<feature type="non-terminal residue" evidence="2">
    <location>
        <position position="161"/>
    </location>
</feature>
<keyword evidence="1" id="KW-1133">Transmembrane helix</keyword>
<reference evidence="2" key="1">
    <citation type="journal article" date="2014" name="Front. Microbiol.">
        <title>High frequency of phylogenetically diverse reductive dehalogenase-homologous genes in deep subseafloor sedimentary metagenomes.</title>
        <authorList>
            <person name="Kawai M."/>
            <person name="Futagami T."/>
            <person name="Toyoda A."/>
            <person name="Takaki Y."/>
            <person name="Nishi S."/>
            <person name="Hori S."/>
            <person name="Arai W."/>
            <person name="Tsubouchi T."/>
            <person name="Morono Y."/>
            <person name="Uchiyama I."/>
            <person name="Ito T."/>
            <person name="Fujiyama A."/>
            <person name="Inagaki F."/>
            <person name="Takami H."/>
        </authorList>
    </citation>
    <scope>NUCLEOTIDE SEQUENCE</scope>
    <source>
        <strain evidence="2">Expedition CK06-06</strain>
    </source>
</reference>
<evidence type="ECO:0000256" key="1">
    <source>
        <dbReference type="SAM" id="Phobius"/>
    </source>
</evidence>
<sequence>MLKKLILVVLIFFSLQIQVVSAEKSQKLFLIKAVDPLGNDISGDRQIGVVNSILGKPFVVTVRDEENNPIKSIAIIFKVLNDEEALCNPSVDYTDINGYAKTEVTSGKRTGEFILEAELLREPCERLIFTYNVFNRRWLYLLFIQLIGGFAIFFFGFRIAG</sequence>
<protein>
    <recommendedName>
        <fullName evidence="3">Big-1 domain-containing protein</fullName>
    </recommendedName>
</protein>
<keyword evidence="1" id="KW-0472">Membrane</keyword>
<dbReference type="InterPro" id="IPR008964">
    <property type="entry name" value="Invasin/intimin_cell_adhesion"/>
</dbReference>
<dbReference type="SUPFAM" id="SSF49373">
    <property type="entry name" value="Invasin/intimin cell-adhesion fragments"/>
    <property type="match status" value="1"/>
</dbReference>